<protein>
    <submittedName>
        <fullName evidence="2">Phosphoadenosine phosphosulfate reductase</fullName>
    </submittedName>
</protein>
<dbReference type="Gene3D" id="3.40.50.620">
    <property type="entry name" value="HUPs"/>
    <property type="match status" value="1"/>
</dbReference>
<dbReference type="PANTHER" id="PTHR43196:SF2">
    <property type="entry name" value="PHOSPHOADENOSINE PHOSPHOSULFATE REDUCTASE"/>
    <property type="match status" value="1"/>
</dbReference>
<dbReference type="SUPFAM" id="SSF52402">
    <property type="entry name" value="Adenine nucleotide alpha hydrolases-like"/>
    <property type="match status" value="1"/>
</dbReference>
<reference evidence="2 3" key="1">
    <citation type="submission" date="2017-12" db="EMBL/GenBank/DDBJ databases">
        <title>Complete Genome Sequence of Stenotrophomonas maltophilia CSM2.</title>
        <authorList>
            <person name="Castro-Jaimes S."/>
            <person name="Lopez-Leal G."/>
            <person name="Barberena Jonas C."/>
            <person name="Bustos P."/>
            <person name="Perez-Oseguera A."/>
            <person name="Cevallos M.A."/>
        </authorList>
    </citation>
    <scope>NUCLEOTIDE SEQUENCE [LARGE SCALE GENOMIC DNA]</scope>
    <source>
        <strain evidence="2 3">CSM2</strain>
    </source>
</reference>
<evidence type="ECO:0000259" key="1">
    <source>
        <dbReference type="Pfam" id="PF01507"/>
    </source>
</evidence>
<evidence type="ECO:0000313" key="2">
    <source>
        <dbReference type="EMBL" id="AUI07693.1"/>
    </source>
</evidence>
<dbReference type="AlphaFoldDB" id="A0AAD0BTH9"/>
<feature type="domain" description="Phosphoadenosine phosphosulphate reductase" evidence="1">
    <location>
        <begin position="6"/>
        <end position="118"/>
    </location>
</feature>
<name>A0AAD0BTH9_STEMA</name>
<dbReference type="PANTHER" id="PTHR43196">
    <property type="entry name" value="SULFATE ADENYLYLTRANSFERASE SUBUNIT 2"/>
    <property type="match status" value="1"/>
</dbReference>
<dbReference type="GO" id="GO:0003824">
    <property type="term" value="F:catalytic activity"/>
    <property type="evidence" value="ECO:0007669"/>
    <property type="project" value="InterPro"/>
</dbReference>
<dbReference type="Proteomes" id="UP000234414">
    <property type="component" value="Chromosome"/>
</dbReference>
<dbReference type="InterPro" id="IPR050128">
    <property type="entry name" value="Sulfate_adenylyltrnsfr_sub2"/>
</dbReference>
<dbReference type="EMBL" id="CP025298">
    <property type="protein sequence ID" value="AUI07693.1"/>
    <property type="molecule type" value="Genomic_DNA"/>
</dbReference>
<accession>A0AAD0BTH9</accession>
<gene>
    <name evidence="2" type="ORF">SmaCSM2_11055</name>
</gene>
<dbReference type="InterPro" id="IPR014729">
    <property type="entry name" value="Rossmann-like_a/b/a_fold"/>
</dbReference>
<dbReference type="RefSeq" id="WP_101765461.1">
    <property type="nucleotide sequence ID" value="NZ_CP025298.1"/>
</dbReference>
<sequence length="266" mass="30819">MTEPRHILSLSGGKDSAALALYLRDRIPNMEYIFNDTGKELPETYEYLDRIGDYLGRPVIRLNADKGFDHWYEMYGGMIPSNHRRWCTKMLKLKPFEAYIGEEPVLNYVGIRADEDRQGYVSTKQNITPVYPFIEDGLVYADIVRILHQSGVGMPPYTKWGRTRSGCFFCFYQQKIEWVNLLETYPDLFDKAEEYEREYVPTGNLFTWSQGEPLAELRKPDRVAQIKQDALKRPARASSKDNQSLADIFRAQREVVEDDGCVVCTV</sequence>
<dbReference type="Pfam" id="PF01507">
    <property type="entry name" value="PAPS_reduct"/>
    <property type="match status" value="1"/>
</dbReference>
<dbReference type="InterPro" id="IPR002500">
    <property type="entry name" value="PAPS_reduct_dom"/>
</dbReference>
<proteinExistence type="predicted"/>
<organism evidence="2 3">
    <name type="scientific">Stenotrophomonas maltophilia</name>
    <name type="common">Pseudomonas maltophilia</name>
    <name type="synonym">Xanthomonas maltophilia</name>
    <dbReference type="NCBI Taxonomy" id="40324"/>
    <lineage>
        <taxon>Bacteria</taxon>
        <taxon>Pseudomonadati</taxon>
        <taxon>Pseudomonadota</taxon>
        <taxon>Gammaproteobacteria</taxon>
        <taxon>Lysobacterales</taxon>
        <taxon>Lysobacteraceae</taxon>
        <taxon>Stenotrophomonas</taxon>
        <taxon>Stenotrophomonas maltophilia group</taxon>
    </lineage>
</organism>
<evidence type="ECO:0000313" key="3">
    <source>
        <dbReference type="Proteomes" id="UP000234414"/>
    </source>
</evidence>